<feature type="domain" description="Apple" evidence="2">
    <location>
        <begin position="360"/>
        <end position="424"/>
    </location>
</feature>
<evidence type="ECO:0000256" key="1">
    <source>
        <dbReference type="SAM" id="MobiDB-lite"/>
    </source>
</evidence>
<evidence type="ECO:0000313" key="4">
    <source>
        <dbReference type="Proteomes" id="UP000019374"/>
    </source>
</evidence>
<dbReference type="HOGENOM" id="CLU_026583_0_0_1"/>
<protein>
    <submittedName>
        <fullName evidence="3">PAN domain containing protein</fullName>
    </submittedName>
</protein>
<feature type="region of interest" description="Disordered" evidence="1">
    <location>
        <begin position="21"/>
        <end position="44"/>
    </location>
</feature>
<dbReference type="AlphaFoldDB" id="T5AAZ9"/>
<feature type="region of interest" description="Disordered" evidence="1">
    <location>
        <begin position="212"/>
        <end position="239"/>
    </location>
</feature>
<evidence type="ECO:0000313" key="3">
    <source>
        <dbReference type="EMBL" id="EQK99002.1"/>
    </source>
</evidence>
<gene>
    <name evidence="3" type="ORF">OCS_05286</name>
</gene>
<dbReference type="eggNOG" id="ENOG502SQ6P">
    <property type="taxonomic scope" value="Eukaryota"/>
</dbReference>
<dbReference type="EMBL" id="KE653761">
    <property type="protein sequence ID" value="EQK99002.1"/>
    <property type="molecule type" value="Genomic_DNA"/>
</dbReference>
<feature type="compositionally biased region" description="Low complexity" evidence="1">
    <location>
        <begin position="214"/>
        <end position="225"/>
    </location>
</feature>
<evidence type="ECO:0000259" key="2">
    <source>
        <dbReference type="PROSITE" id="PS50948"/>
    </source>
</evidence>
<dbReference type="Gene3D" id="3.50.4.10">
    <property type="entry name" value="Hepatocyte Growth Factor"/>
    <property type="match status" value="1"/>
</dbReference>
<name>T5AAZ9_OPHSC</name>
<organism evidence="3 4">
    <name type="scientific">Ophiocordyceps sinensis (strain Co18 / CGMCC 3.14243)</name>
    <name type="common">Yarsagumba caterpillar fungus</name>
    <name type="synonym">Hirsutella sinensis</name>
    <dbReference type="NCBI Taxonomy" id="911162"/>
    <lineage>
        <taxon>Eukaryota</taxon>
        <taxon>Fungi</taxon>
        <taxon>Dikarya</taxon>
        <taxon>Ascomycota</taxon>
        <taxon>Pezizomycotina</taxon>
        <taxon>Sordariomycetes</taxon>
        <taxon>Hypocreomycetidae</taxon>
        <taxon>Hypocreales</taxon>
        <taxon>Ophiocordycipitaceae</taxon>
        <taxon>Ophiocordyceps</taxon>
    </lineage>
</organism>
<reference evidence="3 4" key="1">
    <citation type="journal article" date="2013" name="Chin. Sci. Bull.">
        <title>Genome survey uncovers the secrets of sex and lifestyle in caterpillar fungus.</title>
        <authorList>
            <person name="Hu X."/>
            <person name="Zhang Y."/>
            <person name="Xiao G."/>
            <person name="Zheng P."/>
            <person name="Xia Y."/>
            <person name="Zhang X."/>
            <person name="St Leger R.J."/>
            <person name="Liu X."/>
            <person name="Wang C."/>
        </authorList>
    </citation>
    <scope>NUCLEOTIDE SEQUENCE [LARGE SCALE GENOMIC DNA]</scope>
    <source>
        <strain evidence="4">Co18 / CGMCC 3.14243</strain>
        <tissue evidence="3">Fruit-body</tissue>
    </source>
</reference>
<dbReference type="OrthoDB" id="4388755at2759"/>
<dbReference type="Pfam" id="PF00024">
    <property type="entry name" value="PAN_1"/>
    <property type="match status" value="2"/>
</dbReference>
<dbReference type="InterPro" id="IPR003609">
    <property type="entry name" value="Pan_app"/>
</dbReference>
<proteinExistence type="predicted"/>
<accession>T5AAZ9</accession>
<dbReference type="PROSITE" id="PS50948">
    <property type="entry name" value="PAN"/>
    <property type="match status" value="1"/>
</dbReference>
<dbReference type="SMART" id="SM00473">
    <property type="entry name" value="PAN_AP"/>
    <property type="match status" value="3"/>
</dbReference>
<sequence>MGQLKRLPETWGRQGARRRVPCGLHGRLGGEPDGDTTSSEPWTRGRCLKTGRSRVLDANRPLLIPSNSPLPPATVDMKFALSSVVAVLVAAELGCAQATYACPGDNDKTMVAYVWRASPLSTGSTPIHEHPADASHRGDNKYKLKCGVGILGMPIEQKPCGSLAECASRCAANAQCLHSTFVDGDCALKKAGNEFQLSELASWIFVEKVPAGQTPPQQQNDQQKPLTGDPTSFACPKDEKKRYSTNGITYELRCNTGHATTHWRKEPCPSLRECADRCAKDPECYSCDQHHTSNTCSFKKAPAVTAVWADGDTWFPVACPDVRATQAVKEPEIASNLTCPTNDGKIWEGSDGTWFYLQCCADTSAATVVDQGSAGSHTECVEKCVKNKQCKSVAYDSARSTDNCRLYGNAGFSTTGADRVHHAFVTDPPTKKANLTASKRCSTECPHAHGQLYQSVTGENFLMSCNMRFGTAYLKIDRRDSYESCMSACDLMPECRSVEYEPRTKKCYYGTNANQPAISAQAFLSAHSLGCAGACSSCKKGCDKLGNAPLPADSARCDEDHGKLVVAGGDQMRLSCKHCWHSAAETIRANPAVKTLAECAKLCGEDPYCHGANWMGPNVGCNLHPSVGKDGNAPTMKRNAECDLLTPLTRSLANYREEDITDSGNTARNW</sequence>
<dbReference type="Proteomes" id="UP000019374">
    <property type="component" value="Unassembled WGS sequence"/>
</dbReference>